<dbReference type="AlphaFoldDB" id="A0A2I0IK69"/>
<evidence type="ECO:0000313" key="2">
    <source>
        <dbReference type="EMBL" id="PKI44398.1"/>
    </source>
</evidence>
<gene>
    <name evidence="2" type="ORF">CRG98_035201</name>
</gene>
<accession>A0A2I0IK69</accession>
<evidence type="ECO:0000313" key="3">
    <source>
        <dbReference type="Proteomes" id="UP000233551"/>
    </source>
</evidence>
<dbReference type="EMBL" id="PGOL01002904">
    <property type="protein sequence ID" value="PKI44398.1"/>
    <property type="molecule type" value="Genomic_DNA"/>
</dbReference>
<proteinExistence type="predicted"/>
<feature type="compositionally biased region" description="Basic residues" evidence="1">
    <location>
        <begin position="1"/>
        <end position="11"/>
    </location>
</feature>
<protein>
    <submittedName>
        <fullName evidence="2">Uncharacterized protein</fullName>
    </submittedName>
</protein>
<dbReference type="Proteomes" id="UP000233551">
    <property type="component" value="Unassembled WGS sequence"/>
</dbReference>
<keyword evidence="3" id="KW-1185">Reference proteome</keyword>
<feature type="compositionally biased region" description="Basic and acidic residues" evidence="1">
    <location>
        <begin position="30"/>
        <end position="43"/>
    </location>
</feature>
<sequence length="140" mass="15657">MGAPHSAKRKPQNCLRPSKQNKQRLVSEGVSERVERAIEKWGSEEEEEGGEWRGATQGESIGEADKTDNKNLLLALDKQNHSRWLSDPLQLFLLCCRFALRAGDIRSDLIPPSGGSSPVYPVRWLLLGLAFQNSVLIFTK</sequence>
<evidence type="ECO:0000256" key="1">
    <source>
        <dbReference type="SAM" id="MobiDB-lite"/>
    </source>
</evidence>
<reference evidence="2 3" key="1">
    <citation type="submission" date="2017-11" db="EMBL/GenBank/DDBJ databases">
        <title>De-novo sequencing of pomegranate (Punica granatum L.) genome.</title>
        <authorList>
            <person name="Akparov Z."/>
            <person name="Amiraslanov A."/>
            <person name="Hajiyeva S."/>
            <person name="Abbasov M."/>
            <person name="Kaur K."/>
            <person name="Hamwieh A."/>
            <person name="Solovyev V."/>
            <person name="Salamov A."/>
            <person name="Braich B."/>
            <person name="Kosarev P."/>
            <person name="Mahmoud A."/>
            <person name="Hajiyev E."/>
            <person name="Babayeva S."/>
            <person name="Izzatullayeva V."/>
            <person name="Mammadov A."/>
            <person name="Mammadov A."/>
            <person name="Sharifova S."/>
            <person name="Ojaghi J."/>
            <person name="Eynullazada K."/>
            <person name="Bayramov B."/>
            <person name="Abdulazimova A."/>
            <person name="Shahmuradov I."/>
        </authorList>
    </citation>
    <scope>NUCLEOTIDE SEQUENCE [LARGE SCALE GENOMIC DNA]</scope>
    <source>
        <strain evidence="3">cv. AG2017</strain>
        <tissue evidence="2">Leaf</tissue>
    </source>
</reference>
<feature type="region of interest" description="Disordered" evidence="1">
    <location>
        <begin position="1"/>
        <end position="64"/>
    </location>
</feature>
<name>A0A2I0IK69_PUNGR</name>
<comment type="caution">
    <text evidence="2">The sequence shown here is derived from an EMBL/GenBank/DDBJ whole genome shotgun (WGS) entry which is preliminary data.</text>
</comment>
<organism evidence="2 3">
    <name type="scientific">Punica granatum</name>
    <name type="common">Pomegranate</name>
    <dbReference type="NCBI Taxonomy" id="22663"/>
    <lineage>
        <taxon>Eukaryota</taxon>
        <taxon>Viridiplantae</taxon>
        <taxon>Streptophyta</taxon>
        <taxon>Embryophyta</taxon>
        <taxon>Tracheophyta</taxon>
        <taxon>Spermatophyta</taxon>
        <taxon>Magnoliopsida</taxon>
        <taxon>eudicotyledons</taxon>
        <taxon>Gunneridae</taxon>
        <taxon>Pentapetalae</taxon>
        <taxon>rosids</taxon>
        <taxon>malvids</taxon>
        <taxon>Myrtales</taxon>
        <taxon>Lythraceae</taxon>
        <taxon>Punica</taxon>
    </lineage>
</organism>